<organism evidence="1 2">
    <name type="scientific">Dillenia turbinata</name>
    <dbReference type="NCBI Taxonomy" id="194707"/>
    <lineage>
        <taxon>Eukaryota</taxon>
        <taxon>Viridiplantae</taxon>
        <taxon>Streptophyta</taxon>
        <taxon>Embryophyta</taxon>
        <taxon>Tracheophyta</taxon>
        <taxon>Spermatophyta</taxon>
        <taxon>Magnoliopsida</taxon>
        <taxon>eudicotyledons</taxon>
        <taxon>Gunneridae</taxon>
        <taxon>Pentapetalae</taxon>
        <taxon>Dilleniales</taxon>
        <taxon>Dilleniaceae</taxon>
        <taxon>Dillenia</taxon>
    </lineage>
</organism>
<evidence type="ECO:0000313" key="2">
    <source>
        <dbReference type="Proteomes" id="UP001370490"/>
    </source>
</evidence>
<accession>A0AAN8UVU2</accession>
<reference evidence="1 2" key="1">
    <citation type="submission" date="2023-12" db="EMBL/GenBank/DDBJ databases">
        <title>A high-quality genome assembly for Dillenia turbinata (Dilleniales).</title>
        <authorList>
            <person name="Chanderbali A."/>
        </authorList>
    </citation>
    <scope>NUCLEOTIDE SEQUENCE [LARGE SCALE GENOMIC DNA]</scope>
    <source>
        <strain evidence="1">LSX21</strain>
        <tissue evidence="1">Leaf</tissue>
    </source>
</reference>
<evidence type="ECO:0000313" key="1">
    <source>
        <dbReference type="EMBL" id="KAK6923993.1"/>
    </source>
</evidence>
<gene>
    <name evidence="1" type="ORF">RJ641_010193</name>
</gene>
<sequence length="89" mass="9836">MKYFRRPRLGTPSLINPWLILHRQDLQIFADQSAQQGVARQKRRVDASSTVAFAANVASVCLQGLMETSPNALATKLGFFSHSFACAKV</sequence>
<name>A0AAN8UVU2_9MAGN</name>
<keyword evidence="2" id="KW-1185">Reference proteome</keyword>
<dbReference type="EMBL" id="JBAMMX010000017">
    <property type="protein sequence ID" value="KAK6923993.1"/>
    <property type="molecule type" value="Genomic_DNA"/>
</dbReference>
<comment type="caution">
    <text evidence="1">The sequence shown here is derived from an EMBL/GenBank/DDBJ whole genome shotgun (WGS) entry which is preliminary data.</text>
</comment>
<protein>
    <submittedName>
        <fullName evidence="1">Uncharacterized protein</fullName>
    </submittedName>
</protein>
<dbReference type="Proteomes" id="UP001370490">
    <property type="component" value="Unassembled WGS sequence"/>
</dbReference>
<dbReference type="AlphaFoldDB" id="A0AAN8UVU2"/>
<proteinExistence type="predicted"/>